<dbReference type="Pfam" id="PF05738">
    <property type="entry name" value="Cna_B"/>
    <property type="match status" value="1"/>
</dbReference>
<dbReference type="InterPro" id="IPR011252">
    <property type="entry name" value="Fibrogen-bd_dom1"/>
</dbReference>
<evidence type="ECO:0000256" key="4">
    <source>
        <dbReference type="ARBA" id="ARBA00022729"/>
    </source>
</evidence>
<evidence type="ECO:0000256" key="1">
    <source>
        <dbReference type="ARBA" id="ARBA00004168"/>
    </source>
</evidence>
<dbReference type="GO" id="GO:0007155">
    <property type="term" value="P:cell adhesion"/>
    <property type="evidence" value="ECO:0007669"/>
    <property type="project" value="InterPro"/>
</dbReference>
<dbReference type="PANTHER" id="PTHR34819:SF3">
    <property type="entry name" value="CELL SURFACE PROTEIN"/>
    <property type="match status" value="1"/>
</dbReference>
<dbReference type="InterPro" id="IPR008966">
    <property type="entry name" value="Adhesion_dom_sf"/>
</dbReference>
<dbReference type="InterPro" id="IPR041033">
    <property type="entry name" value="SpaA_PFL_dom_1"/>
</dbReference>
<dbReference type="KEGG" id="eio:H9L01_06605"/>
<evidence type="ECO:0000259" key="8">
    <source>
        <dbReference type="Pfam" id="PF17802"/>
    </source>
</evidence>
<keyword evidence="4" id="KW-0732">Signal</keyword>
<reference evidence="10 11" key="1">
    <citation type="submission" date="2020-08" db="EMBL/GenBank/DDBJ databases">
        <title>Genome sequence of Erysipelothrix inopinata DSM 15511T.</title>
        <authorList>
            <person name="Hyun D.-W."/>
            <person name="Bae J.-W."/>
        </authorList>
    </citation>
    <scope>NUCLEOTIDE SEQUENCE [LARGE SCALE GENOMIC DNA]</scope>
    <source>
        <strain evidence="10 11">DSM 15511</strain>
    </source>
</reference>
<dbReference type="NCBIfam" id="TIGR01451">
    <property type="entry name" value="B_ant_repeat"/>
    <property type="match status" value="5"/>
</dbReference>
<dbReference type="AlphaFoldDB" id="A0A7G9RWS0"/>
<keyword evidence="3" id="KW-0964">Secreted</keyword>
<dbReference type="InterPro" id="IPR001434">
    <property type="entry name" value="OmcB-like_DUF11"/>
</dbReference>
<dbReference type="Pfam" id="PF17802">
    <property type="entry name" value="SpaA"/>
    <property type="match status" value="1"/>
</dbReference>
<dbReference type="Proteomes" id="UP000515928">
    <property type="component" value="Chromosome"/>
</dbReference>
<feature type="domain" description="SDR-like Ig" evidence="9">
    <location>
        <begin position="53"/>
        <end position="141"/>
    </location>
</feature>
<evidence type="ECO:0000259" key="9">
    <source>
        <dbReference type="Pfam" id="PF17961"/>
    </source>
</evidence>
<feature type="domain" description="DUF11" evidence="6">
    <location>
        <begin position="812"/>
        <end position="919"/>
    </location>
</feature>
<dbReference type="SUPFAM" id="SSF49401">
    <property type="entry name" value="Bacterial adhesins"/>
    <property type="match status" value="5"/>
</dbReference>
<proteinExistence type="predicted"/>
<name>A0A7G9RWS0_9FIRM</name>
<feature type="domain" description="DUF11" evidence="6">
    <location>
        <begin position="554"/>
        <end position="661"/>
    </location>
</feature>
<dbReference type="InterPro" id="IPR008454">
    <property type="entry name" value="Collagen-bd_Cna-like_B-typ_dom"/>
</dbReference>
<dbReference type="InterPro" id="IPR013783">
    <property type="entry name" value="Ig-like_fold"/>
</dbReference>
<dbReference type="InterPro" id="IPR041171">
    <property type="entry name" value="SDR_Ig"/>
</dbReference>
<keyword evidence="5" id="KW-0572">Peptidoglycan-anchor</keyword>
<evidence type="ECO:0000256" key="3">
    <source>
        <dbReference type="ARBA" id="ARBA00022525"/>
    </source>
</evidence>
<gene>
    <name evidence="10" type="ORF">H9L01_06605</name>
</gene>
<evidence type="ECO:0000256" key="2">
    <source>
        <dbReference type="ARBA" id="ARBA00022512"/>
    </source>
</evidence>
<feature type="domain" description="DUF11" evidence="6">
    <location>
        <begin position="1070"/>
        <end position="1118"/>
    </location>
</feature>
<feature type="domain" description="DUF11" evidence="6">
    <location>
        <begin position="941"/>
        <end position="1048"/>
    </location>
</feature>
<dbReference type="EMBL" id="CP060715">
    <property type="protein sequence ID" value="QNN60045.1"/>
    <property type="molecule type" value="Genomic_DNA"/>
</dbReference>
<dbReference type="Gene3D" id="2.60.40.740">
    <property type="match status" value="5"/>
</dbReference>
<protein>
    <submittedName>
        <fullName evidence="10">DUF11 domain-containing protein</fullName>
    </submittedName>
</protein>
<evidence type="ECO:0000259" key="6">
    <source>
        <dbReference type="Pfam" id="PF01345"/>
    </source>
</evidence>
<evidence type="ECO:0000259" key="7">
    <source>
        <dbReference type="Pfam" id="PF05738"/>
    </source>
</evidence>
<feature type="domain" description="CNA-B" evidence="7">
    <location>
        <begin position="463"/>
        <end position="545"/>
    </location>
</feature>
<evidence type="ECO:0000313" key="11">
    <source>
        <dbReference type="Proteomes" id="UP000515928"/>
    </source>
</evidence>
<dbReference type="RefSeq" id="WP_187533178.1">
    <property type="nucleotide sequence ID" value="NZ_CP060715.1"/>
</dbReference>
<comment type="subcellular location">
    <subcellularLocation>
        <location evidence="1">Secreted</location>
        <location evidence="1">Cell wall</location>
        <topology evidence="1">Peptidoglycan-anchor</topology>
    </subcellularLocation>
</comment>
<keyword evidence="11" id="KW-1185">Reference proteome</keyword>
<evidence type="ECO:0000313" key="10">
    <source>
        <dbReference type="EMBL" id="QNN60045.1"/>
    </source>
</evidence>
<accession>A0A7G9RWS0</accession>
<dbReference type="InterPro" id="IPR047589">
    <property type="entry name" value="DUF11_rpt"/>
</dbReference>
<dbReference type="InterPro" id="IPR051172">
    <property type="entry name" value="Chlamydia_OmcB"/>
</dbReference>
<dbReference type="Gene3D" id="2.60.40.1280">
    <property type="match status" value="1"/>
</dbReference>
<sequence>MSKKKILKVFLSFSIMLVLIINTVGIRVNAESTPKELNQMGFVDQITMTPNELTYGEHTKISVTFSEKNFTINPGDTLTLMHPENIGLFDFDKPTIDLSDSASGKVYATAEVSPDKNSVIITFNENVKMFSEFQGEFYFSGRAGFVGPDDQEEWSNYRVDYKTDLGTDAPKVDYSITTSMVIGTNPFVYKTNGSIWPTNRGYVAWNISINRDQNLFLSDLYVVDEFSEGQEFALENENLPLSINNLDSLRTYIQMIDEKDGDARRLTISEFVEKGYGKFTIDPNNSRKFEFIVYKDKISPTQKVGLNYQTKITSAGKFMPKFYNSAISKWTLADGTPQVREDLDREADNIFEGGIVAPKKGTLRIVKTINDNGKSEQLGEVTFKMFHEDGTPVAKLENIVLKTNSSGVFDTPVLDQGKYYITEISAPDYATFDPNEKFPFEIKDADLIGISLVVPNGLTKQSINVEKQWFDKETTHNSITVDLLANSVKIDTVELKEGKWSHEFINLPTHTLKGEKINYTVEESPVNGYKSVVVGNETDGFIIENRLNGQIGAEKKASKGTVNVGDKFNYTIVAKNIVEDSSPLNNVSIKDILPEGIEFTDSIVYVDGVAQDSVVSGRGFEVIIPSLAFGKDVEVTFEVIATGSKLETVVNKATVTNPEDPTNPIEPEVPVVVTPDKAVVTAEKLVSKDTVSVNEKFNYTIKVSNTTATSLPVENVSVKDTLPEGIEFTDSIVYVDGVAQEGVVNGRGFEVNIPSLAYGKNVEITFEVNVTGSKLETVVNKATVTNPEDPTNPIEPEVPVVVTPDKAVITAKKLVSKDTVNVNEKFNYTIKVSNTTATSLPVENVSIKDTLPEGIEFTDSIIYVDGVAQDGVVNGRSFEVIIPSLAYSKDVEITFEVIATGSKLETVVNKATVTNPEDPTNPIEPEVPVVVTPDKANIYAEKLVDKAVVNVNEKFNYSIKVSNTIATSLPVENVSIKDILPEGIEFTDTIVYVDGVAQEGVINGRSFEVIIPSLSYGKDVEVTFEVIATGSKLGGIVNKATVTNPEDPTNPIEPEVPVVVTPDKAVITAEKLVSKDTVNVNEKFNYTIKVSNTTATSLPVENVSIKDTLPEGIEFTDSIIYVDGVAYEGS</sequence>
<evidence type="ECO:0000256" key="5">
    <source>
        <dbReference type="ARBA" id="ARBA00023088"/>
    </source>
</evidence>
<dbReference type="Gene3D" id="2.60.40.10">
    <property type="entry name" value="Immunoglobulins"/>
    <property type="match status" value="1"/>
</dbReference>
<dbReference type="PANTHER" id="PTHR34819">
    <property type="entry name" value="LARGE CYSTEINE-RICH PERIPLASMIC PROTEIN OMCB"/>
    <property type="match status" value="1"/>
</dbReference>
<feature type="domain" description="SpaA-like prealbumin fold" evidence="8">
    <location>
        <begin position="371"/>
        <end position="446"/>
    </location>
</feature>
<dbReference type="Pfam" id="PF17961">
    <property type="entry name" value="Big_8"/>
    <property type="match status" value="1"/>
</dbReference>
<dbReference type="CDD" id="cd00222">
    <property type="entry name" value="CollagenBindB"/>
    <property type="match status" value="1"/>
</dbReference>
<dbReference type="Gene3D" id="2.60.40.1140">
    <property type="entry name" value="Collagen-binding surface protein Cna, B-type domain"/>
    <property type="match status" value="1"/>
</dbReference>
<dbReference type="Pfam" id="PF01345">
    <property type="entry name" value="DUF11"/>
    <property type="match status" value="5"/>
</dbReference>
<organism evidence="10 11">
    <name type="scientific">Erysipelothrix inopinata</name>
    <dbReference type="NCBI Taxonomy" id="225084"/>
    <lineage>
        <taxon>Bacteria</taxon>
        <taxon>Bacillati</taxon>
        <taxon>Bacillota</taxon>
        <taxon>Erysipelotrichia</taxon>
        <taxon>Erysipelotrichales</taxon>
        <taxon>Erysipelotrichaceae</taxon>
        <taxon>Erysipelothrix</taxon>
    </lineage>
</organism>
<keyword evidence="2" id="KW-0134">Cell wall</keyword>
<dbReference type="SUPFAM" id="SSF49478">
    <property type="entry name" value="Cna protein B-type domain"/>
    <property type="match status" value="1"/>
</dbReference>
<feature type="domain" description="DUF11" evidence="6">
    <location>
        <begin position="683"/>
        <end position="790"/>
    </location>
</feature>